<keyword evidence="11" id="KW-0021">Allosteric enzyme</keyword>
<feature type="region of interest" description="Involved in allosteric activation by GTP" evidence="11">
    <location>
        <begin position="22"/>
        <end position="27"/>
    </location>
</feature>
<dbReference type="InterPro" id="IPR001048">
    <property type="entry name" value="Asp/Glu/Uridylate_kinase"/>
</dbReference>
<feature type="domain" description="Aspartate/glutamate/uridylate kinase" evidence="12">
    <location>
        <begin position="10"/>
        <end position="218"/>
    </location>
</feature>
<name>A0A550JLJ5_9BACT</name>
<comment type="function">
    <text evidence="11">Catalyzes the reversible phosphorylation of UMP to UDP.</text>
</comment>
<feature type="binding site" evidence="11">
    <location>
        <position position="173"/>
    </location>
    <ligand>
        <name>ATP</name>
        <dbReference type="ChEBI" id="CHEBI:30616"/>
    </ligand>
</feature>
<keyword evidence="8 11" id="KW-0067">ATP-binding</keyword>
<comment type="caution">
    <text evidence="13">The sequence shown here is derived from an EMBL/GenBank/DDBJ whole genome shotgun (WGS) entry which is preliminary data.</text>
</comment>
<sequence length="241" mass="25720">MNDAKPVYRRILLKLSGEALAGNQGYGIDPDVIVGIAEEIREVTALGTQVALVIGGGNIFRGVAAASKGMDRASADYMGMLATVMNSLAMQDALEKVGVATRVQSAIDMQQVAEPYIRRRAVRHLEKGRVVIFGAGTGNPYFTTDTAASLRAMEIGAEVILKATKVDGVYTADPAKDKDAVKFSTLTYLDVLKRGLQVMDATATSLCMDNHLPIVVFDLTCRGNIMRVVLGEPIGTIVKGD</sequence>
<feature type="binding site" evidence="11">
    <location>
        <position position="164"/>
    </location>
    <ligand>
        <name>ATP</name>
        <dbReference type="ChEBI" id="CHEBI:30616"/>
    </ligand>
</feature>
<comment type="subcellular location">
    <subcellularLocation>
        <location evidence="1 11">Cytoplasm</location>
    </subcellularLocation>
</comment>
<dbReference type="Gene3D" id="3.40.1160.10">
    <property type="entry name" value="Acetylglutamate kinase-like"/>
    <property type="match status" value="1"/>
</dbReference>
<dbReference type="GO" id="GO:0005524">
    <property type="term" value="F:ATP binding"/>
    <property type="evidence" value="ECO:0007669"/>
    <property type="project" value="UniProtKB-KW"/>
</dbReference>
<evidence type="ECO:0000256" key="10">
    <source>
        <dbReference type="ARBA" id="ARBA00047767"/>
    </source>
</evidence>
<evidence type="ECO:0000256" key="1">
    <source>
        <dbReference type="ARBA" id="ARBA00004496"/>
    </source>
</evidence>
<comment type="caution">
    <text evidence="11">Lacks conserved residue(s) required for the propagation of feature annotation.</text>
</comment>
<evidence type="ECO:0000256" key="11">
    <source>
        <dbReference type="HAMAP-Rule" id="MF_01220"/>
    </source>
</evidence>
<dbReference type="PANTHER" id="PTHR42833:SF4">
    <property type="entry name" value="URIDYLATE KINASE PUMPKIN, CHLOROPLASTIC"/>
    <property type="match status" value="1"/>
</dbReference>
<protein>
    <recommendedName>
        <fullName evidence="11">Uridylate kinase</fullName>
        <shortName evidence="11">UK</shortName>
        <ecNumber evidence="11">2.7.4.22</ecNumber>
    </recommendedName>
    <alternativeName>
        <fullName evidence="11">Uridine monophosphate kinase</fullName>
        <shortName evidence="11">UMP kinase</shortName>
        <shortName evidence="11">UMPK</shortName>
    </alternativeName>
</protein>
<comment type="catalytic activity">
    <reaction evidence="10 11">
        <text>UMP + ATP = UDP + ADP</text>
        <dbReference type="Rhea" id="RHEA:24400"/>
        <dbReference type="ChEBI" id="CHEBI:30616"/>
        <dbReference type="ChEBI" id="CHEBI:57865"/>
        <dbReference type="ChEBI" id="CHEBI:58223"/>
        <dbReference type="ChEBI" id="CHEBI:456216"/>
        <dbReference type="EC" id="2.7.4.22"/>
    </reaction>
</comment>
<dbReference type="PIRSF" id="PIRSF005650">
    <property type="entry name" value="Uridylate_kin"/>
    <property type="match status" value="1"/>
</dbReference>
<dbReference type="GO" id="GO:0044210">
    <property type="term" value="P:'de novo' CTP biosynthetic process"/>
    <property type="evidence" value="ECO:0007669"/>
    <property type="project" value="UniProtKB-UniRule"/>
</dbReference>
<evidence type="ECO:0000313" key="13">
    <source>
        <dbReference type="EMBL" id="TRO84070.1"/>
    </source>
</evidence>
<feature type="binding site" evidence="11">
    <location>
        <position position="56"/>
    </location>
    <ligand>
        <name>UMP</name>
        <dbReference type="ChEBI" id="CHEBI:57865"/>
    </ligand>
</feature>
<dbReference type="InterPro" id="IPR036393">
    <property type="entry name" value="AceGlu_kinase-like_sf"/>
</dbReference>
<feature type="binding site" evidence="11">
    <location>
        <position position="76"/>
    </location>
    <ligand>
        <name>UMP</name>
        <dbReference type="ChEBI" id="CHEBI:57865"/>
    </ligand>
</feature>
<dbReference type="Proteomes" id="UP000317155">
    <property type="component" value="Unassembled WGS sequence"/>
</dbReference>
<accession>A0A550JLJ5</accession>
<dbReference type="Pfam" id="PF00696">
    <property type="entry name" value="AA_kinase"/>
    <property type="match status" value="1"/>
</dbReference>
<comment type="activity regulation">
    <text evidence="11">Allosterically activated by GTP. Inhibited by UTP.</text>
</comment>
<feature type="binding site" evidence="11">
    <location>
        <position position="170"/>
    </location>
    <ligand>
        <name>ATP</name>
        <dbReference type="ChEBI" id="CHEBI:30616"/>
    </ligand>
</feature>
<keyword evidence="4 11" id="KW-0963">Cytoplasm</keyword>
<keyword evidence="6 11" id="KW-0547">Nucleotide-binding</keyword>
<dbReference type="GO" id="GO:0033862">
    <property type="term" value="F:UMP kinase activity"/>
    <property type="evidence" value="ECO:0007669"/>
    <property type="project" value="UniProtKB-EC"/>
</dbReference>
<dbReference type="InterPro" id="IPR015963">
    <property type="entry name" value="Uridylate_kinase_bac"/>
</dbReference>
<evidence type="ECO:0000256" key="8">
    <source>
        <dbReference type="ARBA" id="ARBA00022840"/>
    </source>
</evidence>
<evidence type="ECO:0000256" key="9">
    <source>
        <dbReference type="ARBA" id="ARBA00022975"/>
    </source>
</evidence>
<dbReference type="GO" id="GO:0005829">
    <property type="term" value="C:cytosol"/>
    <property type="evidence" value="ECO:0007669"/>
    <property type="project" value="TreeGrafter"/>
</dbReference>
<evidence type="ECO:0000256" key="6">
    <source>
        <dbReference type="ARBA" id="ARBA00022741"/>
    </source>
</evidence>
<dbReference type="OrthoDB" id="9807458at2"/>
<keyword evidence="9 11" id="KW-0665">Pyrimidine biosynthesis</keyword>
<evidence type="ECO:0000256" key="7">
    <source>
        <dbReference type="ARBA" id="ARBA00022777"/>
    </source>
</evidence>
<dbReference type="PANTHER" id="PTHR42833">
    <property type="entry name" value="URIDYLATE KINASE"/>
    <property type="match status" value="1"/>
</dbReference>
<dbReference type="SUPFAM" id="SSF53633">
    <property type="entry name" value="Carbamate kinase-like"/>
    <property type="match status" value="1"/>
</dbReference>
<dbReference type="FunFam" id="3.40.1160.10:FF:000001">
    <property type="entry name" value="Uridylate kinase"/>
    <property type="match status" value="1"/>
</dbReference>
<gene>
    <name evidence="11" type="primary">pyrH</name>
    <name evidence="13" type="ORF">FL622_02500</name>
</gene>
<keyword evidence="14" id="KW-1185">Reference proteome</keyword>
<feature type="binding site" evidence="11">
    <location>
        <begin position="137"/>
        <end position="144"/>
    </location>
    <ligand>
        <name>UMP</name>
        <dbReference type="ChEBI" id="CHEBI:57865"/>
    </ligand>
</feature>
<dbReference type="InterPro" id="IPR011817">
    <property type="entry name" value="Uridylate_kinase"/>
</dbReference>
<evidence type="ECO:0000313" key="14">
    <source>
        <dbReference type="Proteomes" id="UP000317155"/>
    </source>
</evidence>
<organism evidence="13 14">
    <name type="scientific">Trichloromonas acetexigens</name>
    <dbReference type="NCBI Taxonomy" id="38815"/>
    <lineage>
        <taxon>Bacteria</taxon>
        <taxon>Pseudomonadati</taxon>
        <taxon>Thermodesulfobacteriota</taxon>
        <taxon>Desulfuromonadia</taxon>
        <taxon>Desulfuromonadales</taxon>
        <taxon>Trichloromonadaceae</taxon>
        <taxon>Trichloromonas</taxon>
    </lineage>
</organism>
<comment type="pathway">
    <text evidence="2 11">Pyrimidine metabolism; CTP biosynthesis via de novo pathway; UDP from UMP (UMPK route): step 1/1.</text>
</comment>
<evidence type="ECO:0000256" key="2">
    <source>
        <dbReference type="ARBA" id="ARBA00004791"/>
    </source>
</evidence>
<feature type="binding site" evidence="11">
    <location>
        <position position="61"/>
    </location>
    <ligand>
        <name>ATP</name>
        <dbReference type="ChEBI" id="CHEBI:30616"/>
    </ligand>
</feature>
<evidence type="ECO:0000256" key="3">
    <source>
        <dbReference type="ARBA" id="ARBA00007614"/>
    </source>
</evidence>
<dbReference type="EMBL" id="VJVV01000001">
    <property type="protein sequence ID" value="TRO84070.1"/>
    <property type="molecule type" value="Genomic_DNA"/>
</dbReference>
<proteinExistence type="inferred from homology"/>
<evidence type="ECO:0000256" key="4">
    <source>
        <dbReference type="ARBA" id="ARBA00022490"/>
    </source>
</evidence>
<keyword evidence="5 11" id="KW-0808">Transferase</keyword>
<reference evidence="13 14" key="1">
    <citation type="submission" date="2019-07" db="EMBL/GenBank/DDBJ databases">
        <title>Insights of Desulfuromonas acetexigens electromicrobiology.</title>
        <authorList>
            <person name="Katuri K."/>
            <person name="Sapireddy V."/>
            <person name="Shaw D.R."/>
            <person name="Saikaly P."/>
        </authorList>
    </citation>
    <scope>NUCLEOTIDE SEQUENCE [LARGE SCALE GENOMIC DNA]</scope>
    <source>
        <strain evidence="13 14">2873</strain>
    </source>
</reference>
<dbReference type="RefSeq" id="WP_092053226.1">
    <property type="nucleotide sequence ID" value="NZ_FOJJ01000001.1"/>
</dbReference>
<comment type="similarity">
    <text evidence="3 11">Belongs to the UMP kinase family.</text>
</comment>
<dbReference type="EC" id="2.7.4.22" evidence="11"/>
<dbReference type="HAMAP" id="MF_01220_B">
    <property type="entry name" value="PyrH_B"/>
    <property type="match status" value="1"/>
</dbReference>
<evidence type="ECO:0000259" key="12">
    <source>
        <dbReference type="Pfam" id="PF00696"/>
    </source>
</evidence>
<keyword evidence="7 11" id="KW-0418">Kinase</keyword>
<feature type="binding site" evidence="11">
    <location>
        <position position="57"/>
    </location>
    <ligand>
        <name>ATP</name>
        <dbReference type="ChEBI" id="CHEBI:30616"/>
    </ligand>
</feature>
<feature type="binding site" evidence="11">
    <location>
        <begin position="14"/>
        <end position="17"/>
    </location>
    <ligand>
        <name>ATP</name>
        <dbReference type="ChEBI" id="CHEBI:30616"/>
    </ligand>
</feature>
<comment type="subunit">
    <text evidence="11">Homohexamer.</text>
</comment>
<dbReference type="UniPathway" id="UPA00159">
    <property type="reaction ID" value="UER00275"/>
</dbReference>
<dbReference type="NCBIfam" id="TIGR02075">
    <property type="entry name" value="pyrH_bact"/>
    <property type="match status" value="1"/>
</dbReference>
<evidence type="ECO:0000256" key="5">
    <source>
        <dbReference type="ARBA" id="ARBA00022679"/>
    </source>
</evidence>
<dbReference type="AlphaFoldDB" id="A0A550JLJ5"/>
<dbReference type="GO" id="GO:0006225">
    <property type="term" value="P:UDP biosynthetic process"/>
    <property type="evidence" value="ECO:0007669"/>
    <property type="project" value="TreeGrafter"/>
</dbReference>
<dbReference type="CDD" id="cd04254">
    <property type="entry name" value="AAK_UMPK-PyrH-Ec"/>
    <property type="match status" value="1"/>
</dbReference>